<dbReference type="PANTHER" id="PTHR10094">
    <property type="entry name" value="STEROL CARRIER PROTEIN 2 SCP-2 FAMILY PROTEIN"/>
    <property type="match status" value="1"/>
</dbReference>
<dbReference type="EMBL" id="JQDR03013779">
    <property type="protein sequence ID" value="KAA0189145.1"/>
    <property type="molecule type" value="Genomic_DNA"/>
</dbReference>
<dbReference type="InterPro" id="IPR036527">
    <property type="entry name" value="SCP2_sterol-bd_dom_sf"/>
</dbReference>
<evidence type="ECO:0000256" key="1">
    <source>
        <dbReference type="ARBA" id="ARBA00022490"/>
    </source>
</evidence>
<accession>A0A6A0GW07</accession>
<dbReference type="InterPro" id="IPR003033">
    <property type="entry name" value="SCP2_sterol-bd_dom"/>
</dbReference>
<dbReference type="EC" id="2.3.1.16" evidence="3"/>
<dbReference type="Gene3D" id="3.30.1050.10">
    <property type="entry name" value="SCP2 sterol-binding domain"/>
    <property type="match status" value="1"/>
</dbReference>
<keyword evidence="1" id="KW-0963">Cytoplasm</keyword>
<reference evidence="6" key="3">
    <citation type="submission" date="2019-06" db="EMBL/GenBank/DDBJ databases">
        <authorList>
            <person name="Poynton C."/>
            <person name="Hasenbein S."/>
            <person name="Benoit J.B."/>
            <person name="Sepulveda M.S."/>
            <person name="Poelchau M.F."/>
            <person name="Murali S.C."/>
            <person name="Chen S."/>
            <person name="Glastad K.M."/>
            <person name="Werren J.H."/>
            <person name="Vineis J.H."/>
            <person name="Bowen J.L."/>
            <person name="Friedrich M."/>
            <person name="Jones J."/>
            <person name="Robertson H.M."/>
            <person name="Feyereisen R."/>
            <person name="Mechler-Hickson A."/>
            <person name="Mathers N."/>
            <person name="Lee C.E."/>
            <person name="Colbourne J.K."/>
            <person name="Biales A."/>
            <person name="Johnston J.S."/>
            <person name="Wellborn G.A."/>
            <person name="Rosendale A.J."/>
            <person name="Cridge A.G."/>
            <person name="Munoz-Torres M.C."/>
            <person name="Bain P.A."/>
            <person name="Manny A.R."/>
            <person name="Major K.M."/>
            <person name="Lambert F.N."/>
            <person name="Vulpe C.D."/>
            <person name="Tuck P."/>
            <person name="Blalock B.J."/>
            <person name="Lin Y.-Y."/>
            <person name="Smith M.E."/>
            <person name="Ochoa-Acuna H."/>
            <person name="Chen M.-J.M."/>
            <person name="Childers C.P."/>
            <person name="Qu J."/>
            <person name="Dugan S."/>
            <person name="Lee S.L."/>
            <person name="Chao H."/>
            <person name="Dinh H."/>
            <person name="Han Y."/>
            <person name="Doddapaneni H."/>
            <person name="Worley K.C."/>
            <person name="Muzny D.M."/>
            <person name="Gibbs R.A."/>
            <person name="Richards S."/>
        </authorList>
    </citation>
    <scope>NUCLEOTIDE SEQUENCE</scope>
    <source>
        <strain evidence="6">HAZT.00-mixed</strain>
        <tissue evidence="6">Whole organism</tissue>
    </source>
</reference>
<dbReference type="InterPro" id="IPR055140">
    <property type="entry name" value="Thiolase_C_2"/>
</dbReference>
<evidence type="ECO:0000313" key="6">
    <source>
        <dbReference type="EMBL" id="KAA0189145.1"/>
    </source>
</evidence>
<keyword evidence="2" id="KW-0443">Lipid metabolism</keyword>
<organism evidence="6">
    <name type="scientific">Hyalella azteca</name>
    <name type="common">Amphipod</name>
    <dbReference type="NCBI Taxonomy" id="294128"/>
    <lineage>
        <taxon>Eukaryota</taxon>
        <taxon>Metazoa</taxon>
        <taxon>Ecdysozoa</taxon>
        <taxon>Arthropoda</taxon>
        <taxon>Crustacea</taxon>
        <taxon>Multicrustacea</taxon>
        <taxon>Malacostraca</taxon>
        <taxon>Eumalacostraca</taxon>
        <taxon>Peracarida</taxon>
        <taxon>Amphipoda</taxon>
        <taxon>Senticaudata</taxon>
        <taxon>Talitrida</taxon>
        <taxon>Talitroidea</taxon>
        <taxon>Hyalellidae</taxon>
        <taxon>Hyalella</taxon>
    </lineage>
</organism>
<protein>
    <recommendedName>
        <fullName evidence="3">acetyl-CoA C-acyltransferase</fullName>
        <ecNumber evidence="3">2.3.1.16</ecNumber>
    </recommendedName>
</protein>
<reference evidence="6" key="2">
    <citation type="journal article" date="2018" name="Environ. Sci. Technol.">
        <title>The Toxicogenome of Hyalella azteca: A Model for Sediment Ecotoxicology and Evolutionary Toxicology.</title>
        <authorList>
            <person name="Poynton H.C."/>
            <person name="Hasenbein S."/>
            <person name="Benoit J.B."/>
            <person name="Sepulveda M.S."/>
            <person name="Poelchau M.F."/>
            <person name="Hughes D.S.T."/>
            <person name="Murali S.C."/>
            <person name="Chen S."/>
            <person name="Glastad K.M."/>
            <person name="Goodisman M.A.D."/>
            <person name="Werren J.H."/>
            <person name="Vineis J.H."/>
            <person name="Bowen J.L."/>
            <person name="Friedrich M."/>
            <person name="Jones J."/>
            <person name="Robertson H.M."/>
            <person name="Feyereisen R."/>
            <person name="Mechler-Hickson A."/>
            <person name="Mathers N."/>
            <person name="Lee C.E."/>
            <person name="Colbourne J.K."/>
            <person name="Biales A."/>
            <person name="Johnston J.S."/>
            <person name="Wellborn G.A."/>
            <person name="Rosendale A.J."/>
            <person name="Cridge A.G."/>
            <person name="Munoz-Torres M.C."/>
            <person name="Bain P.A."/>
            <person name="Manny A.R."/>
            <person name="Major K.M."/>
            <person name="Lambert F.N."/>
            <person name="Vulpe C.D."/>
            <person name="Tuck P."/>
            <person name="Blalock B.J."/>
            <person name="Lin Y.Y."/>
            <person name="Smith M.E."/>
            <person name="Ochoa-Acuna H."/>
            <person name="Chen M.M."/>
            <person name="Childers C.P."/>
            <person name="Qu J."/>
            <person name="Dugan S."/>
            <person name="Lee S.L."/>
            <person name="Chao H."/>
            <person name="Dinh H."/>
            <person name="Han Y."/>
            <person name="Doddapaneni H."/>
            <person name="Worley K.C."/>
            <person name="Muzny D.M."/>
            <person name="Gibbs R.A."/>
            <person name="Richards S."/>
        </authorList>
    </citation>
    <scope>NUCLEOTIDE SEQUENCE</scope>
    <source>
        <strain evidence="6">HAZT.00-mixed</strain>
        <tissue evidence="6">Whole organism</tissue>
    </source>
</reference>
<evidence type="ECO:0000256" key="3">
    <source>
        <dbReference type="ARBA" id="ARBA00024073"/>
    </source>
</evidence>
<dbReference type="InterPro" id="IPR016039">
    <property type="entry name" value="Thiolase-like"/>
</dbReference>
<dbReference type="GO" id="GO:0005829">
    <property type="term" value="C:cytosol"/>
    <property type="evidence" value="ECO:0007669"/>
    <property type="project" value="TreeGrafter"/>
</dbReference>
<dbReference type="OrthoDB" id="542135at2759"/>
<dbReference type="PANTHER" id="PTHR10094:SF25">
    <property type="entry name" value="SCP2 STEROL-BINDING DOMAIN-CONTAINING PROTEIN 1"/>
    <property type="match status" value="1"/>
</dbReference>
<dbReference type="Pfam" id="PF22691">
    <property type="entry name" value="Thiolase_C_1"/>
    <property type="match status" value="1"/>
</dbReference>
<reference evidence="6" key="1">
    <citation type="submission" date="2014-08" db="EMBL/GenBank/DDBJ databases">
        <authorList>
            <person name="Murali S."/>
            <person name="Richards S."/>
            <person name="Bandaranaike D."/>
            <person name="Bellair M."/>
            <person name="Blankenburg K."/>
            <person name="Chao H."/>
            <person name="Dinh H."/>
            <person name="Doddapaneni H."/>
            <person name="Dugan-Rocha S."/>
            <person name="Elkadiri S."/>
            <person name="Gnanaolivu R."/>
            <person name="Hughes D."/>
            <person name="Lee S."/>
            <person name="Li M."/>
            <person name="Ming W."/>
            <person name="Munidasa M."/>
            <person name="Muniz J."/>
            <person name="Nguyen L."/>
            <person name="Osuji N."/>
            <person name="Pu L.-L."/>
            <person name="Puazo M."/>
            <person name="Skinner E."/>
            <person name="Qu C."/>
            <person name="Quiroz J."/>
            <person name="Raj R."/>
            <person name="Weissenberger G."/>
            <person name="Xin Y."/>
            <person name="Zou X."/>
            <person name="Han Y."/>
            <person name="Worley K."/>
            <person name="Muzny D."/>
            <person name="Gibbs R."/>
        </authorList>
    </citation>
    <scope>NUCLEOTIDE SEQUENCE</scope>
    <source>
        <strain evidence="6">HAZT.00-mixed</strain>
        <tissue evidence="6">Whole organism</tissue>
    </source>
</reference>
<gene>
    <name evidence="6" type="ORF">HAZT_HAZT003412</name>
</gene>
<proteinExistence type="predicted"/>
<sequence length="164" mass="17803">MEFKGIAQCCELCWQLRGEADKRQVENVKVALQHNLGLGGAVVVSLYKMPQFDGESSDNEDFKAVEEVFEANGIFKFVVTKPSGGEETWIVDVKNGSGSVTRGGSGTSDVTITMADSDLLKLLHGKLNAQKAFFMGLLKIKGNMGLAMKLPDFLKDAQSIKAKL</sequence>
<name>A0A6A0GW07_HYAAZ</name>
<dbReference type="SUPFAM" id="SSF55718">
    <property type="entry name" value="SCP-like"/>
    <property type="match status" value="1"/>
</dbReference>
<dbReference type="Proteomes" id="UP000711488">
    <property type="component" value="Unassembled WGS sequence"/>
</dbReference>
<evidence type="ECO:0000259" key="5">
    <source>
        <dbReference type="Pfam" id="PF22691"/>
    </source>
</evidence>
<evidence type="ECO:0000259" key="4">
    <source>
        <dbReference type="Pfam" id="PF02036"/>
    </source>
</evidence>
<dbReference type="Gene3D" id="3.40.47.10">
    <property type="match status" value="1"/>
</dbReference>
<comment type="caution">
    <text evidence="6">The sequence shown here is derived from an EMBL/GenBank/DDBJ whole genome shotgun (WGS) entry which is preliminary data.</text>
</comment>
<dbReference type="AlphaFoldDB" id="A0A6A0GW07"/>
<feature type="domain" description="SCP2" evidence="4">
    <location>
        <begin position="65"/>
        <end position="154"/>
    </location>
</feature>
<dbReference type="GO" id="GO:0003988">
    <property type="term" value="F:acetyl-CoA C-acyltransferase activity"/>
    <property type="evidence" value="ECO:0007669"/>
    <property type="project" value="UniProtKB-EC"/>
</dbReference>
<dbReference type="GO" id="GO:0006629">
    <property type="term" value="P:lipid metabolic process"/>
    <property type="evidence" value="ECO:0007669"/>
    <property type="project" value="UniProtKB-KW"/>
</dbReference>
<evidence type="ECO:0000256" key="2">
    <source>
        <dbReference type="ARBA" id="ARBA00023098"/>
    </source>
</evidence>
<dbReference type="Pfam" id="PF02036">
    <property type="entry name" value="SCP2"/>
    <property type="match status" value="1"/>
</dbReference>
<feature type="domain" description="Thiolase C-terminal" evidence="5">
    <location>
        <begin position="4"/>
        <end position="38"/>
    </location>
</feature>